<dbReference type="SMART" id="SM00020">
    <property type="entry name" value="Tryp_SPc"/>
    <property type="match status" value="1"/>
</dbReference>
<evidence type="ECO:0000256" key="5">
    <source>
        <dbReference type="RuleBase" id="RU363034"/>
    </source>
</evidence>
<evidence type="ECO:0000256" key="1">
    <source>
        <dbReference type="ARBA" id="ARBA00022670"/>
    </source>
</evidence>
<dbReference type="InterPro" id="IPR001314">
    <property type="entry name" value="Peptidase_S1A"/>
</dbReference>
<dbReference type="InterPro" id="IPR001254">
    <property type="entry name" value="Trypsin_dom"/>
</dbReference>
<dbReference type="InterPro" id="IPR009003">
    <property type="entry name" value="Peptidase_S1_PA"/>
</dbReference>
<sequence>MGENMEQTGARAEKQEPQGSEARPLLSRIVGGVNSRPGMWPWQVYLRGPNFFCGGSLITSKWIISAAHCCHSTLTPSNYTVYAGAYNLSGANSHEVKVKVKNFIINPNYTTFTKGSDICLMELQTELNFTQYISPVCLPASGVAFPTGLPCWVTGWGNIALSLPPPKTLQEVLVPLIGAQVCKSYYSRVANITDNMICAGYVSGGKGICQGDSGGPLVCAQADRWYLVGIVSFGIPCEQKYYPSVYGRSNAFVDWITTLVPEVSPNVLNVNFTGTLISIYNVTSTTEATTVSDPNTTVSVTPSLTTSIPNTTATPSLTPTTTHVVTPSVPTTANSVPIYPPNPISMLTVTLIFGYFCSLLPL</sequence>
<dbReference type="PROSITE" id="PS00134">
    <property type="entry name" value="TRYPSIN_HIS"/>
    <property type="match status" value="1"/>
</dbReference>
<feature type="region of interest" description="Disordered" evidence="6">
    <location>
        <begin position="1"/>
        <end position="25"/>
    </location>
</feature>
<keyword evidence="2 5" id="KW-0378">Hydrolase</keyword>
<dbReference type="PRINTS" id="PR00722">
    <property type="entry name" value="CHYMOTRYPSIN"/>
</dbReference>
<evidence type="ECO:0000313" key="8">
    <source>
        <dbReference type="Ensembl" id="ENSXETP00000077765"/>
    </source>
</evidence>
<dbReference type="PANTHER" id="PTHR24253:SF167">
    <property type="entry name" value="SERINE PROTEASE 27 ISOFORM X1"/>
    <property type="match status" value="1"/>
</dbReference>
<protein>
    <recommendedName>
        <fullName evidence="7">Peptidase S1 domain-containing protein</fullName>
    </recommendedName>
</protein>
<dbReference type="Ensembl" id="ENSXETT00000092764">
    <property type="protein sequence ID" value="ENSXETP00000077765"/>
    <property type="gene ID" value="ENSXETG00000037718"/>
</dbReference>
<dbReference type="InterPro" id="IPR033116">
    <property type="entry name" value="TRYPSIN_SER"/>
</dbReference>
<dbReference type="PROSITE" id="PS50240">
    <property type="entry name" value="TRYPSIN_DOM"/>
    <property type="match status" value="1"/>
</dbReference>
<keyword evidence="3 5" id="KW-0720">Serine protease</keyword>
<dbReference type="InterPro" id="IPR018114">
    <property type="entry name" value="TRYPSIN_HIS"/>
</dbReference>
<feature type="domain" description="Peptidase S1" evidence="7">
    <location>
        <begin position="29"/>
        <end position="261"/>
    </location>
</feature>
<dbReference type="GO" id="GO:0006508">
    <property type="term" value="P:proteolysis"/>
    <property type="evidence" value="ECO:0007669"/>
    <property type="project" value="UniProtKB-KW"/>
</dbReference>
<reference evidence="8" key="1">
    <citation type="journal article" date="2010" name="Science">
        <title>The genome of the Western clawed frog Xenopus tropicalis.</title>
        <authorList>
            <person name="Hellsten U."/>
            <person name="Harland R.M."/>
            <person name="Gilchrist M.J."/>
            <person name="Hendrix D."/>
            <person name="Jurka J."/>
            <person name="Kapitonov V."/>
            <person name="Ovcharenko I."/>
            <person name="Putnam N.H."/>
            <person name="Shu S."/>
            <person name="Taher L."/>
            <person name="Blitz I.L."/>
            <person name="Blumberg B."/>
            <person name="Dichmann D.S."/>
            <person name="Dubchak I."/>
            <person name="Amaya E."/>
            <person name="Detter J.C."/>
            <person name="Fletcher R."/>
            <person name="Gerhard D.S."/>
            <person name="Goodstein D."/>
            <person name="Graves T."/>
            <person name="Grigoriev I.V."/>
            <person name="Grimwood J."/>
            <person name="Kawashima T."/>
            <person name="Lindquist E."/>
            <person name="Lucas S.M."/>
            <person name="Mead P.E."/>
            <person name="Mitros T."/>
            <person name="Ogino H."/>
            <person name="Ohta Y."/>
            <person name="Poliakov A.V."/>
            <person name="Pollet N."/>
            <person name="Robert J."/>
            <person name="Salamov A."/>
            <person name="Sater A.K."/>
            <person name="Schmutz J."/>
            <person name="Terry A."/>
            <person name="Vize P.D."/>
            <person name="Warren W.C."/>
            <person name="Wells D."/>
            <person name="Wills A."/>
            <person name="Wilson R.K."/>
            <person name="Zimmerman L.B."/>
            <person name="Zorn A.M."/>
            <person name="Grainger R."/>
            <person name="Grammer T."/>
            <person name="Khokha M.K."/>
            <person name="Richardson P.M."/>
            <person name="Rokhsar D.S."/>
        </authorList>
    </citation>
    <scope>NUCLEOTIDE SEQUENCE [LARGE SCALE GENOMIC DNA]</scope>
    <source>
        <strain evidence="8">Nigerian</strain>
    </source>
</reference>
<evidence type="ECO:0000256" key="6">
    <source>
        <dbReference type="SAM" id="MobiDB-lite"/>
    </source>
</evidence>
<dbReference type="GO" id="GO:0004252">
    <property type="term" value="F:serine-type endopeptidase activity"/>
    <property type="evidence" value="ECO:0007669"/>
    <property type="project" value="InterPro"/>
</dbReference>
<organism evidence="8">
    <name type="scientific">Xenopus tropicalis</name>
    <name type="common">Western clawed frog</name>
    <name type="synonym">Silurana tropicalis</name>
    <dbReference type="NCBI Taxonomy" id="8364"/>
    <lineage>
        <taxon>Eukaryota</taxon>
        <taxon>Metazoa</taxon>
        <taxon>Chordata</taxon>
        <taxon>Craniata</taxon>
        <taxon>Vertebrata</taxon>
        <taxon>Euteleostomi</taxon>
        <taxon>Amphibia</taxon>
        <taxon>Batrachia</taxon>
        <taxon>Anura</taxon>
        <taxon>Pipoidea</taxon>
        <taxon>Pipidae</taxon>
        <taxon>Xenopodinae</taxon>
        <taxon>Xenopus</taxon>
        <taxon>Silurana</taxon>
    </lineage>
</organism>
<proteinExistence type="predicted"/>
<evidence type="ECO:0000256" key="4">
    <source>
        <dbReference type="ARBA" id="ARBA00023157"/>
    </source>
</evidence>
<evidence type="ECO:0000256" key="3">
    <source>
        <dbReference type="ARBA" id="ARBA00022825"/>
    </source>
</evidence>
<dbReference type="InterPro" id="IPR043504">
    <property type="entry name" value="Peptidase_S1_PA_chymotrypsin"/>
</dbReference>
<dbReference type="GeneTree" id="ENSGT00940000164686"/>
<reference evidence="8" key="2">
    <citation type="submission" date="2020-05" db="UniProtKB">
        <authorList>
            <consortium name="Ensembl"/>
        </authorList>
    </citation>
    <scope>IDENTIFICATION</scope>
</reference>
<dbReference type="SUPFAM" id="SSF50494">
    <property type="entry name" value="Trypsin-like serine proteases"/>
    <property type="match status" value="1"/>
</dbReference>
<evidence type="ECO:0000259" key="7">
    <source>
        <dbReference type="PROSITE" id="PS50240"/>
    </source>
</evidence>
<dbReference type="AlphaFoldDB" id="A0A6I8QZQ9"/>
<dbReference type="CDD" id="cd00190">
    <property type="entry name" value="Tryp_SPc"/>
    <property type="match status" value="1"/>
</dbReference>
<keyword evidence="1 5" id="KW-0645">Protease</keyword>
<keyword evidence="4" id="KW-1015">Disulfide bond</keyword>
<dbReference type="Gene3D" id="2.40.10.10">
    <property type="entry name" value="Trypsin-like serine proteases"/>
    <property type="match status" value="1"/>
</dbReference>
<accession>A0A6I8QZQ9</accession>
<name>A0A6I8QZQ9_XENTR</name>
<dbReference type="PROSITE" id="PS00135">
    <property type="entry name" value="TRYPSIN_SER"/>
    <property type="match status" value="1"/>
</dbReference>
<dbReference type="FunFam" id="2.40.10.10:FF:000003">
    <property type="entry name" value="Transmembrane serine protease 3"/>
    <property type="match status" value="1"/>
</dbReference>
<dbReference type="PANTHER" id="PTHR24253">
    <property type="entry name" value="TRANSMEMBRANE PROTEASE SERINE"/>
    <property type="match status" value="1"/>
</dbReference>
<dbReference type="Pfam" id="PF00089">
    <property type="entry name" value="Trypsin"/>
    <property type="match status" value="1"/>
</dbReference>
<dbReference type="InParanoid" id="A0A6I8QZQ9"/>
<evidence type="ECO:0000256" key="2">
    <source>
        <dbReference type="ARBA" id="ARBA00022801"/>
    </source>
</evidence>